<dbReference type="Proteomes" id="UP000076630">
    <property type="component" value="Unassembled WGS sequence"/>
</dbReference>
<dbReference type="Pfam" id="PF07690">
    <property type="entry name" value="MFS_1"/>
    <property type="match status" value="1"/>
</dbReference>
<dbReference type="EMBL" id="LQNU01000063">
    <property type="protein sequence ID" value="KZE78697.1"/>
    <property type="molecule type" value="Genomic_DNA"/>
</dbReference>
<evidence type="ECO:0000313" key="7">
    <source>
        <dbReference type="Proteomes" id="UP000076630"/>
    </source>
</evidence>
<dbReference type="AlphaFoldDB" id="A0A163XZU1"/>
<dbReference type="InterPro" id="IPR011701">
    <property type="entry name" value="MFS"/>
</dbReference>
<feature type="domain" description="Major facilitator superfamily (MFS) profile" evidence="5">
    <location>
        <begin position="13"/>
        <end position="84"/>
    </location>
</feature>
<evidence type="ECO:0000313" key="6">
    <source>
        <dbReference type="EMBL" id="KZE78697.1"/>
    </source>
</evidence>
<evidence type="ECO:0000259" key="5">
    <source>
        <dbReference type="PROSITE" id="PS50850"/>
    </source>
</evidence>
<comment type="caution">
    <text evidence="6">The sequence shown here is derived from an EMBL/GenBank/DDBJ whole genome shotgun (WGS) entry which is preliminary data.</text>
</comment>
<gene>
    <name evidence="6" type="ORF">AV926_12005</name>
</gene>
<dbReference type="Gene3D" id="1.20.1720.10">
    <property type="entry name" value="Multidrug resistance protein D"/>
    <property type="match status" value="1"/>
</dbReference>
<accession>A0A163XZU1</accession>
<name>A0A163XZU1_9FLAO</name>
<keyword evidence="2 4" id="KW-1133">Transmembrane helix</keyword>
<keyword evidence="1 4" id="KW-0812">Transmembrane</keyword>
<evidence type="ECO:0000256" key="1">
    <source>
        <dbReference type="ARBA" id="ARBA00022692"/>
    </source>
</evidence>
<dbReference type="PROSITE" id="PS50850">
    <property type="entry name" value="MFS"/>
    <property type="match status" value="1"/>
</dbReference>
<dbReference type="SUPFAM" id="SSF103473">
    <property type="entry name" value="MFS general substrate transporter"/>
    <property type="match status" value="1"/>
</dbReference>
<sequence length="84" mass="9384">MLRDASEQKKRLVTILAFCSIPLSGFVTDIYLPSFPAMAKGLAVSEQDIQLTLTCYLLSYGISQIFVGNLLDNIGRLSYLFSFR</sequence>
<dbReference type="GO" id="GO:0022857">
    <property type="term" value="F:transmembrane transporter activity"/>
    <property type="evidence" value="ECO:0007669"/>
    <property type="project" value="InterPro"/>
</dbReference>
<dbReference type="InterPro" id="IPR036259">
    <property type="entry name" value="MFS_trans_sf"/>
</dbReference>
<evidence type="ECO:0000256" key="4">
    <source>
        <dbReference type="SAM" id="Phobius"/>
    </source>
</evidence>
<protein>
    <recommendedName>
        <fullName evidence="5">Major facilitator superfamily (MFS) profile domain-containing protein</fullName>
    </recommendedName>
</protein>
<keyword evidence="7" id="KW-1185">Reference proteome</keyword>
<feature type="transmembrane region" description="Helical" evidence="4">
    <location>
        <begin position="51"/>
        <end position="71"/>
    </location>
</feature>
<reference evidence="6 7" key="1">
    <citation type="submission" date="2016-01" db="EMBL/GenBank/DDBJ databases">
        <title>Whole genome sequencing of Myroides marinus L41.</title>
        <authorList>
            <person name="Hong K.W."/>
        </authorList>
    </citation>
    <scope>NUCLEOTIDE SEQUENCE [LARGE SCALE GENOMIC DNA]</scope>
    <source>
        <strain evidence="6 7">L41</strain>
    </source>
</reference>
<evidence type="ECO:0000256" key="3">
    <source>
        <dbReference type="ARBA" id="ARBA00023136"/>
    </source>
</evidence>
<keyword evidence="3 4" id="KW-0472">Membrane</keyword>
<dbReference type="InterPro" id="IPR020846">
    <property type="entry name" value="MFS_dom"/>
</dbReference>
<feature type="transmembrane region" description="Helical" evidence="4">
    <location>
        <begin position="12"/>
        <end position="31"/>
    </location>
</feature>
<evidence type="ECO:0000256" key="2">
    <source>
        <dbReference type="ARBA" id="ARBA00022989"/>
    </source>
</evidence>
<organism evidence="6 7">
    <name type="scientific">Myroides marinus</name>
    <dbReference type="NCBI Taxonomy" id="703342"/>
    <lineage>
        <taxon>Bacteria</taxon>
        <taxon>Pseudomonadati</taxon>
        <taxon>Bacteroidota</taxon>
        <taxon>Flavobacteriia</taxon>
        <taxon>Flavobacteriales</taxon>
        <taxon>Flavobacteriaceae</taxon>
        <taxon>Myroides</taxon>
    </lineage>
</organism>
<proteinExistence type="predicted"/>